<accession>A0A9P4VVT3</accession>
<dbReference type="Proteomes" id="UP000799429">
    <property type="component" value="Unassembled WGS sequence"/>
</dbReference>
<gene>
    <name evidence="2" type="ORF">M501DRAFT_1028790</name>
</gene>
<name>A0A9P4VVT3_9PEZI</name>
<evidence type="ECO:0000313" key="2">
    <source>
        <dbReference type="EMBL" id="KAF2842009.1"/>
    </source>
</evidence>
<dbReference type="Gene3D" id="3.30.70.100">
    <property type="match status" value="1"/>
</dbReference>
<dbReference type="AlphaFoldDB" id="A0A9P4VVT3"/>
<dbReference type="PROSITE" id="PS51725">
    <property type="entry name" value="ABM"/>
    <property type="match status" value="1"/>
</dbReference>
<dbReference type="InterPro" id="IPR007138">
    <property type="entry name" value="ABM_dom"/>
</dbReference>
<reference evidence="2" key="1">
    <citation type="journal article" date="2020" name="Stud. Mycol.">
        <title>101 Dothideomycetes genomes: a test case for predicting lifestyles and emergence of pathogens.</title>
        <authorList>
            <person name="Haridas S."/>
            <person name="Albert R."/>
            <person name="Binder M."/>
            <person name="Bloem J."/>
            <person name="Labutti K."/>
            <person name="Salamov A."/>
            <person name="Andreopoulos B."/>
            <person name="Baker S."/>
            <person name="Barry K."/>
            <person name="Bills G."/>
            <person name="Bluhm B."/>
            <person name="Cannon C."/>
            <person name="Castanera R."/>
            <person name="Culley D."/>
            <person name="Daum C."/>
            <person name="Ezra D."/>
            <person name="Gonzalez J."/>
            <person name="Henrissat B."/>
            <person name="Kuo A."/>
            <person name="Liang C."/>
            <person name="Lipzen A."/>
            <person name="Lutzoni F."/>
            <person name="Magnuson J."/>
            <person name="Mondo S."/>
            <person name="Nolan M."/>
            <person name="Ohm R."/>
            <person name="Pangilinan J."/>
            <person name="Park H.-J."/>
            <person name="Ramirez L."/>
            <person name="Alfaro M."/>
            <person name="Sun H."/>
            <person name="Tritt A."/>
            <person name="Yoshinaga Y."/>
            <person name="Zwiers L.-H."/>
            <person name="Turgeon B."/>
            <person name="Goodwin S."/>
            <person name="Spatafora J."/>
            <person name="Crous P."/>
            <person name="Grigoriev I."/>
        </authorList>
    </citation>
    <scope>NUCLEOTIDE SEQUENCE</scope>
    <source>
        <strain evidence="2">CBS 101060</strain>
    </source>
</reference>
<comment type="caution">
    <text evidence="2">The sequence shown here is derived from an EMBL/GenBank/DDBJ whole genome shotgun (WGS) entry which is preliminary data.</text>
</comment>
<evidence type="ECO:0000259" key="1">
    <source>
        <dbReference type="PROSITE" id="PS51725"/>
    </source>
</evidence>
<feature type="domain" description="ABM" evidence="1">
    <location>
        <begin position="119"/>
        <end position="209"/>
    </location>
</feature>
<dbReference type="InterPro" id="IPR011008">
    <property type="entry name" value="Dimeric_a/b-barrel"/>
</dbReference>
<dbReference type="EMBL" id="MU006090">
    <property type="protein sequence ID" value="KAF2842009.1"/>
    <property type="molecule type" value="Genomic_DNA"/>
</dbReference>
<proteinExistence type="predicted"/>
<sequence length="218" mass="25574">MFIIYGNLQFAPPNGYDEWVALYHDLEGYVRENEKATTLTYYFGTPEEYGKNHSRSTCMLAFEMYGKRDDLYVTHFNSSAMGTFLKKMPHTLMTGLDLMHYEDVGGYLDKYNDMRECEIFYDTRLKIKPEKCEEVLAKLVKLADWTKENEKDTYTFLVLKSLDNDHDVRIFERYATRTALEAHQQAKKVIDCFQSSKDLILSMEGRGYIPNGDGWLHR</sequence>
<organism evidence="2 3">
    <name type="scientific">Patellaria atrata CBS 101060</name>
    <dbReference type="NCBI Taxonomy" id="1346257"/>
    <lineage>
        <taxon>Eukaryota</taxon>
        <taxon>Fungi</taxon>
        <taxon>Dikarya</taxon>
        <taxon>Ascomycota</taxon>
        <taxon>Pezizomycotina</taxon>
        <taxon>Dothideomycetes</taxon>
        <taxon>Dothideomycetes incertae sedis</taxon>
        <taxon>Patellariales</taxon>
        <taxon>Patellariaceae</taxon>
        <taxon>Patellaria</taxon>
    </lineage>
</organism>
<evidence type="ECO:0000313" key="3">
    <source>
        <dbReference type="Proteomes" id="UP000799429"/>
    </source>
</evidence>
<dbReference type="OrthoDB" id="5328688at2759"/>
<protein>
    <recommendedName>
        <fullName evidence="1">ABM domain-containing protein</fullName>
    </recommendedName>
</protein>
<dbReference type="PANTHER" id="PTHR40624:SF1">
    <property type="entry name" value="BIOSYNTHESIS MONOOXYGENASE, PUTATIVE (AFU_ORTHOLOGUE AFUA_1G12025)-RELATED"/>
    <property type="match status" value="1"/>
</dbReference>
<dbReference type="PANTHER" id="PTHR40624">
    <property type="entry name" value="BIOSYNTHESIS MONOOXYGENASE, PUTATIVE (AFU_ORTHOLOGUE AFUA_1G12025)-RELATED"/>
    <property type="match status" value="1"/>
</dbReference>
<dbReference type="Pfam" id="PF03992">
    <property type="entry name" value="ABM"/>
    <property type="match status" value="1"/>
</dbReference>
<dbReference type="SUPFAM" id="SSF54909">
    <property type="entry name" value="Dimeric alpha+beta barrel"/>
    <property type="match status" value="1"/>
</dbReference>
<keyword evidence="3" id="KW-1185">Reference proteome</keyword>